<dbReference type="InterPro" id="IPR006860">
    <property type="entry name" value="FecR"/>
</dbReference>
<dbReference type="PIRSF" id="PIRSF018266">
    <property type="entry name" value="FecR"/>
    <property type="match status" value="1"/>
</dbReference>
<dbReference type="Pfam" id="PF04773">
    <property type="entry name" value="FecR"/>
    <property type="match status" value="1"/>
</dbReference>
<dbReference type="Gene3D" id="2.60.120.1440">
    <property type="match status" value="1"/>
</dbReference>
<name>A0A917IX18_9BACT</name>
<evidence type="ECO:0000313" key="5">
    <source>
        <dbReference type="Proteomes" id="UP000627292"/>
    </source>
</evidence>
<dbReference type="Gene3D" id="3.55.50.30">
    <property type="match status" value="1"/>
</dbReference>
<keyword evidence="5" id="KW-1185">Reference proteome</keyword>
<dbReference type="InterPro" id="IPR032508">
    <property type="entry name" value="FecR_C"/>
</dbReference>
<dbReference type="PANTHER" id="PTHR30273:SF2">
    <property type="entry name" value="PROTEIN FECR"/>
    <property type="match status" value="1"/>
</dbReference>
<feature type="domain" description="Protein FecR C-terminal" evidence="3">
    <location>
        <begin position="311"/>
        <end position="378"/>
    </location>
</feature>
<dbReference type="Proteomes" id="UP000627292">
    <property type="component" value="Unassembled WGS sequence"/>
</dbReference>
<gene>
    <name evidence="4" type="ORF">GCM10011379_15950</name>
</gene>
<feature type="transmembrane region" description="Helical" evidence="1">
    <location>
        <begin position="77"/>
        <end position="99"/>
    </location>
</feature>
<evidence type="ECO:0000256" key="1">
    <source>
        <dbReference type="SAM" id="Phobius"/>
    </source>
</evidence>
<protein>
    <submittedName>
        <fullName evidence="4">Iron dicitrate transporter FecR</fullName>
    </submittedName>
</protein>
<keyword evidence="1" id="KW-0472">Membrane</keyword>
<keyword evidence="1" id="KW-0812">Transmembrane</keyword>
<comment type="caution">
    <text evidence="4">The sequence shown here is derived from an EMBL/GenBank/DDBJ whole genome shotgun (WGS) entry which is preliminary data.</text>
</comment>
<reference evidence="4" key="1">
    <citation type="journal article" date="2014" name="Int. J. Syst. Evol. Microbiol.">
        <title>Complete genome sequence of Corynebacterium casei LMG S-19264T (=DSM 44701T), isolated from a smear-ripened cheese.</title>
        <authorList>
            <consortium name="US DOE Joint Genome Institute (JGI-PGF)"/>
            <person name="Walter F."/>
            <person name="Albersmeier A."/>
            <person name="Kalinowski J."/>
            <person name="Ruckert C."/>
        </authorList>
    </citation>
    <scope>NUCLEOTIDE SEQUENCE</scope>
    <source>
        <strain evidence="4">CGMCC 1.15290</strain>
    </source>
</reference>
<accession>A0A917IX18</accession>
<dbReference type="InterPro" id="IPR012373">
    <property type="entry name" value="Ferrdict_sens_TM"/>
</dbReference>
<dbReference type="FunFam" id="2.60.120.1440:FF:000001">
    <property type="entry name" value="Putative anti-sigma factor"/>
    <property type="match status" value="1"/>
</dbReference>
<evidence type="ECO:0000313" key="4">
    <source>
        <dbReference type="EMBL" id="GGH64188.1"/>
    </source>
</evidence>
<reference evidence="4" key="2">
    <citation type="submission" date="2020-09" db="EMBL/GenBank/DDBJ databases">
        <authorList>
            <person name="Sun Q."/>
            <person name="Zhou Y."/>
        </authorList>
    </citation>
    <scope>NUCLEOTIDE SEQUENCE</scope>
    <source>
        <strain evidence="4">CGMCC 1.15290</strain>
    </source>
</reference>
<dbReference type="RefSeq" id="WP_188951499.1">
    <property type="nucleotide sequence ID" value="NZ_BMIB01000002.1"/>
</dbReference>
<organism evidence="4 5">
    <name type="scientific">Filimonas zeae</name>
    <dbReference type="NCBI Taxonomy" id="1737353"/>
    <lineage>
        <taxon>Bacteria</taxon>
        <taxon>Pseudomonadati</taxon>
        <taxon>Bacteroidota</taxon>
        <taxon>Chitinophagia</taxon>
        <taxon>Chitinophagales</taxon>
        <taxon>Chitinophagaceae</taxon>
        <taxon>Filimonas</taxon>
    </lineage>
</organism>
<proteinExistence type="predicted"/>
<keyword evidence="1" id="KW-1133">Transmembrane helix</keyword>
<evidence type="ECO:0000259" key="3">
    <source>
        <dbReference type="Pfam" id="PF16344"/>
    </source>
</evidence>
<sequence length="380" mass="41635">MQQPNSQEYYQELSRKRLEGTLTPEEAEALAAWLNQDDEQPLEVSAAFAESYASHEERLFRKIAAQTIRPRPVYRRLAVAVSAAAVLLLMATGICYFYFNTTPAKQQMAGVKNDRLPGTNKATLILANGQEILLDSAADGALADESGVRVIKLAGGRVAYQADGQPGTVAFNTLVTPRGGRFRVQLPDGTEVWLNAASRLRYPVSFSGGGRVVELEGQAWFEVAGNARQPFTVKTGGAEVHVLGTHFDVMAYADEKAIRTTLVEGSVEVTEGNKVRRLEPRQQAVIDRGQHSIAVQTVNVDHVLAWKEGLFVFNDVDLHTILREIGRWYDIEIVNEAGVTAELYGGSISRSRNLKDVLNLLGAYGSPHFTINGQKLVVSP</sequence>
<dbReference type="AlphaFoldDB" id="A0A917IX18"/>
<dbReference type="Pfam" id="PF16344">
    <property type="entry name" value="FecR_C"/>
    <property type="match status" value="1"/>
</dbReference>
<evidence type="ECO:0000259" key="2">
    <source>
        <dbReference type="Pfam" id="PF04773"/>
    </source>
</evidence>
<dbReference type="GO" id="GO:0016989">
    <property type="term" value="F:sigma factor antagonist activity"/>
    <property type="evidence" value="ECO:0007669"/>
    <property type="project" value="TreeGrafter"/>
</dbReference>
<dbReference type="EMBL" id="BMIB01000002">
    <property type="protein sequence ID" value="GGH64188.1"/>
    <property type="molecule type" value="Genomic_DNA"/>
</dbReference>
<dbReference type="PANTHER" id="PTHR30273">
    <property type="entry name" value="PERIPLASMIC SIGNAL SENSOR AND SIGMA FACTOR ACTIVATOR FECR-RELATED"/>
    <property type="match status" value="1"/>
</dbReference>
<feature type="domain" description="FecR protein" evidence="2">
    <location>
        <begin position="173"/>
        <end position="268"/>
    </location>
</feature>